<reference evidence="1 2" key="1">
    <citation type="journal article" date="2013" name="Environ. Microbiol.">
        <title>Complete genome, catabolic sub-proteomes and key-metabolites of Desulfobacula toluolica Tol2, a marine, aromatic compound-degrading, sulfate-reducing bacterium.</title>
        <authorList>
            <person name="Wohlbrand L."/>
            <person name="Jacob J.H."/>
            <person name="Kube M."/>
            <person name="Mussmann M."/>
            <person name="Jarling R."/>
            <person name="Beck A."/>
            <person name="Amann R."/>
            <person name="Wilkes H."/>
            <person name="Reinhardt R."/>
            <person name="Rabus R."/>
        </authorList>
    </citation>
    <scope>NUCLEOTIDE SEQUENCE [LARGE SCALE GENOMIC DNA]</scope>
    <source>
        <strain evidence="2">DSM 7467 / Tol2</strain>
    </source>
</reference>
<keyword evidence="2" id="KW-1185">Reference proteome</keyword>
<dbReference type="HOGENOM" id="CLU_2315760_0_0_7"/>
<dbReference type="KEGG" id="dto:TOL2_C42630"/>
<name>K0NCW5_DESTT</name>
<dbReference type="STRING" id="651182.TOL2_C42630"/>
<dbReference type="EMBL" id="FO203503">
    <property type="protein sequence ID" value="CCK82419.1"/>
    <property type="molecule type" value="Genomic_DNA"/>
</dbReference>
<dbReference type="RefSeq" id="WP_014959599.1">
    <property type="nucleotide sequence ID" value="NC_018645.1"/>
</dbReference>
<evidence type="ECO:0000313" key="2">
    <source>
        <dbReference type="Proteomes" id="UP000007347"/>
    </source>
</evidence>
<sequence length="99" mass="11644">MIRSVLRQIKNAWYWQLMTWEAQAANKGNPPTRSRCLTLWIENQEAAKRKVTALSKTDPPTPWYNEDTGRFYWDTRDHKGTAMLFVVDQQKKTSPLDIC</sequence>
<organism evidence="1 2">
    <name type="scientific">Desulfobacula toluolica (strain DSM 7467 / Tol2)</name>
    <dbReference type="NCBI Taxonomy" id="651182"/>
    <lineage>
        <taxon>Bacteria</taxon>
        <taxon>Pseudomonadati</taxon>
        <taxon>Thermodesulfobacteriota</taxon>
        <taxon>Desulfobacteria</taxon>
        <taxon>Desulfobacterales</taxon>
        <taxon>Desulfobacteraceae</taxon>
        <taxon>Desulfobacula</taxon>
    </lineage>
</organism>
<dbReference type="Proteomes" id="UP000007347">
    <property type="component" value="Chromosome"/>
</dbReference>
<dbReference type="AlphaFoldDB" id="K0NCW5"/>
<evidence type="ECO:0000313" key="1">
    <source>
        <dbReference type="EMBL" id="CCK82419.1"/>
    </source>
</evidence>
<protein>
    <submittedName>
        <fullName evidence="1">Uncharacterized protein</fullName>
    </submittedName>
</protein>
<accession>K0NCW5</accession>
<gene>
    <name evidence="1" type="ordered locus">TOL2_C42630</name>
</gene>
<proteinExistence type="predicted"/>